<reference evidence="8" key="1">
    <citation type="submission" date="2017-05" db="EMBL/GenBank/DDBJ databases">
        <title>Complete and WGS of Bordetella genogroups.</title>
        <authorList>
            <person name="Spilker T."/>
            <person name="Lipuma J."/>
        </authorList>
    </citation>
    <scope>NUCLEOTIDE SEQUENCE [LARGE SCALE GENOMIC DNA]</scope>
    <source>
        <strain evidence="8">AU6712</strain>
    </source>
</reference>
<dbReference type="Gene3D" id="1.10.1740.10">
    <property type="match status" value="1"/>
</dbReference>
<protein>
    <submittedName>
        <fullName evidence="7">RNA polymerase subunit sigma</fullName>
    </submittedName>
</protein>
<dbReference type="AlphaFoldDB" id="A0A261VVP4"/>
<dbReference type="InterPro" id="IPR014284">
    <property type="entry name" value="RNA_pol_sigma-70_dom"/>
</dbReference>
<proteinExistence type="inferred from homology"/>
<dbReference type="Pfam" id="PF04542">
    <property type="entry name" value="Sigma70_r2"/>
    <property type="match status" value="1"/>
</dbReference>
<dbReference type="SUPFAM" id="SSF88946">
    <property type="entry name" value="Sigma2 domain of RNA polymerase sigma factors"/>
    <property type="match status" value="1"/>
</dbReference>
<dbReference type="PANTHER" id="PTHR43133">
    <property type="entry name" value="RNA POLYMERASE ECF-TYPE SIGMA FACTO"/>
    <property type="match status" value="1"/>
</dbReference>
<dbReference type="PANTHER" id="PTHR43133:SF63">
    <property type="entry name" value="RNA POLYMERASE SIGMA FACTOR FECI-RELATED"/>
    <property type="match status" value="1"/>
</dbReference>
<dbReference type="CDD" id="cd06171">
    <property type="entry name" value="Sigma70_r4"/>
    <property type="match status" value="1"/>
</dbReference>
<dbReference type="InterPro" id="IPR036388">
    <property type="entry name" value="WH-like_DNA-bd_sf"/>
</dbReference>
<dbReference type="RefSeq" id="WP_094810521.1">
    <property type="nucleotide sequence ID" value="NZ_NEVU01000001.1"/>
</dbReference>
<dbReference type="InterPro" id="IPR013324">
    <property type="entry name" value="RNA_pol_sigma_r3/r4-like"/>
</dbReference>
<keyword evidence="4" id="KW-0804">Transcription</keyword>
<dbReference type="Proteomes" id="UP000216429">
    <property type="component" value="Unassembled WGS sequence"/>
</dbReference>
<evidence type="ECO:0000256" key="1">
    <source>
        <dbReference type="ARBA" id="ARBA00010641"/>
    </source>
</evidence>
<feature type="domain" description="RNA polymerase sigma-70 region 2" evidence="5">
    <location>
        <begin position="2"/>
        <end position="66"/>
    </location>
</feature>
<dbReference type="InterPro" id="IPR013325">
    <property type="entry name" value="RNA_pol_sigma_r2"/>
</dbReference>
<organism evidence="7 8">
    <name type="scientific">Bordetella genomosp. 12</name>
    <dbReference type="NCBI Taxonomy" id="463035"/>
    <lineage>
        <taxon>Bacteria</taxon>
        <taxon>Pseudomonadati</taxon>
        <taxon>Pseudomonadota</taxon>
        <taxon>Betaproteobacteria</taxon>
        <taxon>Burkholderiales</taxon>
        <taxon>Alcaligenaceae</taxon>
        <taxon>Bordetella</taxon>
    </lineage>
</organism>
<keyword evidence="8" id="KW-1185">Reference proteome</keyword>
<name>A0A261VVP4_9BORD</name>
<dbReference type="InterPro" id="IPR013249">
    <property type="entry name" value="RNA_pol_sigma70_r4_t2"/>
</dbReference>
<dbReference type="Gene3D" id="1.10.10.10">
    <property type="entry name" value="Winged helix-like DNA-binding domain superfamily/Winged helix DNA-binding domain"/>
    <property type="match status" value="1"/>
</dbReference>
<gene>
    <name evidence="7" type="ORF">CAL22_03885</name>
</gene>
<comment type="similarity">
    <text evidence="1">Belongs to the sigma-70 factor family. ECF subfamily.</text>
</comment>
<keyword evidence="2" id="KW-0805">Transcription regulation</keyword>
<dbReference type="NCBIfam" id="TIGR02937">
    <property type="entry name" value="sigma70-ECF"/>
    <property type="match status" value="1"/>
</dbReference>
<dbReference type="InterPro" id="IPR039425">
    <property type="entry name" value="RNA_pol_sigma-70-like"/>
</dbReference>
<evidence type="ECO:0000313" key="7">
    <source>
        <dbReference type="EMBL" id="OZI77680.1"/>
    </source>
</evidence>
<dbReference type="GO" id="GO:0016987">
    <property type="term" value="F:sigma factor activity"/>
    <property type="evidence" value="ECO:0007669"/>
    <property type="project" value="UniProtKB-KW"/>
</dbReference>
<evidence type="ECO:0000259" key="5">
    <source>
        <dbReference type="Pfam" id="PF04542"/>
    </source>
</evidence>
<accession>A0A261VVP4</accession>
<sequence length="163" mass="18755">MLERYYRELLNFCARTVKSRDAATDVVQESYARVLAIQQSGQPIPEPRALLHQTARRLMIDQHRRNEVRDHDDIDSDAHTEALASPRHQQPDAVYEYRQHAEAILATIDALPARCREAFVLNRFEGLSHQEIAERMGISKNMVAQHIIRAVLACKACEDRLKN</sequence>
<dbReference type="GO" id="GO:0003677">
    <property type="term" value="F:DNA binding"/>
    <property type="evidence" value="ECO:0007669"/>
    <property type="project" value="InterPro"/>
</dbReference>
<dbReference type="InterPro" id="IPR007627">
    <property type="entry name" value="RNA_pol_sigma70_r2"/>
</dbReference>
<dbReference type="GO" id="GO:0006352">
    <property type="term" value="P:DNA-templated transcription initiation"/>
    <property type="evidence" value="ECO:0007669"/>
    <property type="project" value="InterPro"/>
</dbReference>
<keyword evidence="3" id="KW-0731">Sigma factor</keyword>
<evidence type="ECO:0000313" key="8">
    <source>
        <dbReference type="Proteomes" id="UP000216429"/>
    </source>
</evidence>
<dbReference type="SUPFAM" id="SSF88659">
    <property type="entry name" value="Sigma3 and sigma4 domains of RNA polymerase sigma factors"/>
    <property type="match status" value="1"/>
</dbReference>
<evidence type="ECO:0000256" key="2">
    <source>
        <dbReference type="ARBA" id="ARBA00023015"/>
    </source>
</evidence>
<evidence type="ECO:0000256" key="4">
    <source>
        <dbReference type="ARBA" id="ARBA00023163"/>
    </source>
</evidence>
<evidence type="ECO:0000256" key="3">
    <source>
        <dbReference type="ARBA" id="ARBA00023082"/>
    </source>
</evidence>
<dbReference type="EMBL" id="NEVU01000001">
    <property type="protein sequence ID" value="OZI77680.1"/>
    <property type="molecule type" value="Genomic_DNA"/>
</dbReference>
<evidence type="ECO:0000259" key="6">
    <source>
        <dbReference type="Pfam" id="PF08281"/>
    </source>
</evidence>
<feature type="domain" description="RNA polymerase sigma factor 70 region 4 type 2" evidence="6">
    <location>
        <begin position="102"/>
        <end position="154"/>
    </location>
</feature>
<dbReference type="Pfam" id="PF08281">
    <property type="entry name" value="Sigma70_r4_2"/>
    <property type="match status" value="1"/>
</dbReference>
<comment type="caution">
    <text evidence="7">The sequence shown here is derived from an EMBL/GenBank/DDBJ whole genome shotgun (WGS) entry which is preliminary data.</text>
</comment>
<dbReference type="OrthoDB" id="9783733at2"/>